<sequence>MSLLDLFRVLKTKGLAVSLPWVCIPRPAGLLLGSPFGAIEPFSMRNY</sequence>
<reference evidence="2" key="1">
    <citation type="submission" date="2012-06" db="EMBL/GenBank/DDBJ databases">
        <title>Complete sequence of chromosome of Desulfomonile tiedjei DSM 6799.</title>
        <authorList>
            <person name="Lucas S."/>
            <person name="Copeland A."/>
            <person name="Lapidus A."/>
            <person name="Glavina del Rio T."/>
            <person name="Dalin E."/>
            <person name="Tice H."/>
            <person name="Bruce D."/>
            <person name="Goodwin L."/>
            <person name="Pitluck S."/>
            <person name="Peters L."/>
            <person name="Ovchinnikova G."/>
            <person name="Zeytun A."/>
            <person name="Lu M."/>
            <person name="Kyrpides N."/>
            <person name="Mavromatis K."/>
            <person name="Ivanova N."/>
            <person name="Brettin T."/>
            <person name="Detter J.C."/>
            <person name="Han C."/>
            <person name="Larimer F."/>
            <person name="Land M."/>
            <person name="Hauser L."/>
            <person name="Markowitz V."/>
            <person name="Cheng J.-F."/>
            <person name="Hugenholtz P."/>
            <person name="Woyke T."/>
            <person name="Wu D."/>
            <person name="Spring S."/>
            <person name="Schroeder M."/>
            <person name="Brambilla E."/>
            <person name="Klenk H.-P."/>
            <person name="Eisen J.A."/>
        </authorList>
    </citation>
    <scope>NUCLEOTIDE SEQUENCE [LARGE SCALE GENOMIC DNA]</scope>
    <source>
        <strain evidence="2">ATCC 49306 / DSM 6799 / DCB-1</strain>
    </source>
</reference>
<name>I4C9Q2_DESTA</name>
<keyword evidence="2" id="KW-1185">Reference proteome</keyword>
<gene>
    <name evidence="1" type="ordered locus">Desti_3647</name>
</gene>
<evidence type="ECO:0000313" key="1">
    <source>
        <dbReference type="EMBL" id="AFM26293.1"/>
    </source>
</evidence>
<dbReference type="AlphaFoldDB" id="I4C9Q2"/>
<dbReference type="EMBL" id="CP003360">
    <property type="protein sequence ID" value="AFM26293.1"/>
    <property type="molecule type" value="Genomic_DNA"/>
</dbReference>
<dbReference type="Proteomes" id="UP000006055">
    <property type="component" value="Chromosome"/>
</dbReference>
<protein>
    <submittedName>
        <fullName evidence="1">Uncharacterized protein</fullName>
    </submittedName>
</protein>
<proteinExistence type="predicted"/>
<organism evidence="1 2">
    <name type="scientific">Desulfomonile tiedjei (strain ATCC 49306 / DSM 6799 / DCB-1)</name>
    <dbReference type="NCBI Taxonomy" id="706587"/>
    <lineage>
        <taxon>Bacteria</taxon>
        <taxon>Pseudomonadati</taxon>
        <taxon>Thermodesulfobacteriota</taxon>
        <taxon>Desulfomonilia</taxon>
        <taxon>Desulfomonilales</taxon>
        <taxon>Desulfomonilaceae</taxon>
        <taxon>Desulfomonile</taxon>
    </lineage>
</organism>
<dbReference type="STRING" id="706587.Desti_3647"/>
<dbReference type="KEGG" id="dti:Desti_3647"/>
<dbReference type="HOGENOM" id="CLU_3167315_0_0_7"/>
<evidence type="ECO:0000313" key="2">
    <source>
        <dbReference type="Proteomes" id="UP000006055"/>
    </source>
</evidence>
<accession>I4C9Q2</accession>